<dbReference type="EMBL" id="DXGD01000269">
    <property type="protein sequence ID" value="HIW99923.1"/>
    <property type="molecule type" value="Genomic_DNA"/>
</dbReference>
<evidence type="ECO:0000256" key="1">
    <source>
        <dbReference type="ARBA" id="ARBA00009437"/>
    </source>
</evidence>
<dbReference type="PANTHER" id="PTHR30126:SF91">
    <property type="entry name" value="LYSR FAMILY TRANSCRIPTIONAL REGULATOR"/>
    <property type="match status" value="1"/>
</dbReference>
<sequence>MRFTIDQVEAFILVARHGSFSAAGRALGRSQSTVSMAVANLEIALDADLFDRSTRRPTLTVAGEALLVEAKALYDRSLTFERHGDALSAGAPSSVSVAVSVPPQVVRTVFTGFSDAYPHTDVHIRNPAQGDAARMVSEGEASMGISFAVPDYDDSLAFCQLGKVIMSHIAHRNHPLAKIERPTFDDLRAYRRLAYDAHARTLPTSEYLQSSQTWTADSYDALIALVSQGIGWATLPRVVVRHLIERGLLVELYLEAYPYTDWIVSVDLLWQRRRRFNAAESWLISEFKKLKITEVSPFGQSTTR</sequence>
<feature type="domain" description="HTH lysR-type" evidence="5">
    <location>
        <begin position="3"/>
        <end position="60"/>
    </location>
</feature>
<dbReference type="Gene3D" id="1.10.10.10">
    <property type="entry name" value="Winged helix-like DNA-binding domain superfamily/Winged helix DNA-binding domain"/>
    <property type="match status" value="1"/>
</dbReference>
<protein>
    <submittedName>
        <fullName evidence="6">LysR family transcriptional regulator</fullName>
    </submittedName>
</protein>
<dbReference type="AlphaFoldDB" id="A0A9D1UT73"/>
<dbReference type="GO" id="GO:0000976">
    <property type="term" value="F:transcription cis-regulatory region binding"/>
    <property type="evidence" value="ECO:0007669"/>
    <property type="project" value="TreeGrafter"/>
</dbReference>
<evidence type="ECO:0000313" key="7">
    <source>
        <dbReference type="Proteomes" id="UP000824151"/>
    </source>
</evidence>
<accession>A0A9D1UT73</accession>
<reference evidence="6" key="2">
    <citation type="submission" date="2021-04" db="EMBL/GenBank/DDBJ databases">
        <authorList>
            <person name="Gilroy R."/>
        </authorList>
    </citation>
    <scope>NUCLEOTIDE SEQUENCE</scope>
    <source>
        <strain evidence="6">ChiHejej3B27-3195</strain>
    </source>
</reference>
<proteinExistence type="inferred from homology"/>
<dbReference type="Pfam" id="PF00126">
    <property type="entry name" value="HTH_1"/>
    <property type="match status" value="1"/>
</dbReference>
<dbReference type="PANTHER" id="PTHR30126">
    <property type="entry name" value="HTH-TYPE TRANSCRIPTIONAL REGULATOR"/>
    <property type="match status" value="1"/>
</dbReference>
<gene>
    <name evidence="6" type="ORF">H9871_07240</name>
</gene>
<dbReference type="GO" id="GO:0003700">
    <property type="term" value="F:DNA-binding transcription factor activity"/>
    <property type="evidence" value="ECO:0007669"/>
    <property type="project" value="InterPro"/>
</dbReference>
<comment type="similarity">
    <text evidence="1">Belongs to the LysR transcriptional regulatory family.</text>
</comment>
<evidence type="ECO:0000256" key="3">
    <source>
        <dbReference type="ARBA" id="ARBA00023125"/>
    </source>
</evidence>
<dbReference type="InterPro" id="IPR005119">
    <property type="entry name" value="LysR_subst-bd"/>
</dbReference>
<keyword evidence="2" id="KW-0805">Transcription regulation</keyword>
<dbReference type="PROSITE" id="PS50931">
    <property type="entry name" value="HTH_LYSR"/>
    <property type="match status" value="1"/>
</dbReference>
<evidence type="ECO:0000313" key="6">
    <source>
        <dbReference type="EMBL" id="HIW99923.1"/>
    </source>
</evidence>
<organism evidence="6 7">
    <name type="scientific">Candidatus Nesterenkonia stercoripullorum</name>
    <dbReference type="NCBI Taxonomy" id="2838701"/>
    <lineage>
        <taxon>Bacteria</taxon>
        <taxon>Bacillati</taxon>
        <taxon>Actinomycetota</taxon>
        <taxon>Actinomycetes</taxon>
        <taxon>Micrococcales</taxon>
        <taxon>Micrococcaceae</taxon>
        <taxon>Nesterenkonia</taxon>
    </lineage>
</organism>
<dbReference type="InterPro" id="IPR000847">
    <property type="entry name" value="LysR_HTH_N"/>
</dbReference>
<comment type="caution">
    <text evidence="6">The sequence shown here is derived from an EMBL/GenBank/DDBJ whole genome shotgun (WGS) entry which is preliminary data.</text>
</comment>
<keyword evidence="4" id="KW-0804">Transcription</keyword>
<dbReference type="Gene3D" id="3.40.190.290">
    <property type="match status" value="1"/>
</dbReference>
<evidence type="ECO:0000259" key="5">
    <source>
        <dbReference type="PROSITE" id="PS50931"/>
    </source>
</evidence>
<dbReference type="InterPro" id="IPR036388">
    <property type="entry name" value="WH-like_DNA-bd_sf"/>
</dbReference>
<evidence type="ECO:0000256" key="2">
    <source>
        <dbReference type="ARBA" id="ARBA00023015"/>
    </source>
</evidence>
<dbReference type="CDD" id="cd05466">
    <property type="entry name" value="PBP2_LTTR_substrate"/>
    <property type="match status" value="1"/>
</dbReference>
<name>A0A9D1UT73_9MICC</name>
<dbReference type="Pfam" id="PF03466">
    <property type="entry name" value="LysR_substrate"/>
    <property type="match status" value="1"/>
</dbReference>
<dbReference type="Proteomes" id="UP000824151">
    <property type="component" value="Unassembled WGS sequence"/>
</dbReference>
<dbReference type="SUPFAM" id="SSF46785">
    <property type="entry name" value="Winged helix' DNA-binding domain"/>
    <property type="match status" value="1"/>
</dbReference>
<keyword evidence="3" id="KW-0238">DNA-binding</keyword>
<evidence type="ECO:0000256" key="4">
    <source>
        <dbReference type="ARBA" id="ARBA00023163"/>
    </source>
</evidence>
<dbReference type="InterPro" id="IPR036390">
    <property type="entry name" value="WH_DNA-bd_sf"/>
</dbReference>
<dbReference type="SUPFAM" id="SSF53850">
    <property type="entry name" value="Periplasmic binding protein-like II"/>
    <property type="match status" value="1"/>
</dbReference>
<reference evidence="6" key="1">
    <citation type="journal article" date="2021" name="PeerJ">
        <title>Extensive microbial diversity within the chicken gut microbiome revealed by metagenomics and culture.</title>
        <authorList>
            <person name="Gilroy R."/>
            <person name="Ravi A."/>
            <person name="Getino M."/>
            <person name="Pursley I."/>
            <person name="Horton D.L."/>
            <person name="Alikhan N.F."/>
            <person name="Baker D."/>
            <person name="Gharbi K."/>
            <person name="Hall N."/>
            <person name="Watson M."/>
            <person name="Adriaenssens E.M."/>
            <person name="Foster-Nyarko E."/>
            <person name="Jarju S."/>
            <person name="Secka A."/>
            <person name="Antonio M."/>
            <person name="Oren A."/>
            <person name="Chaudhuri R.R."/>
            <person name="La Ragione R."/>
            <person name="Hildebrand F."/>
            <person name="Pallen M.J."/>
        </authorList>
    </citation>
    <scope>NUCLEOTIDE SEQUENCE</scope>
    <source>
        <strain evidence="6">ChiHejej3B27-3195</strain>
    </source>
</reference>